<proteinExistence type="predicted"/>
<evidence type="ECO:0000259" key="2">
    <source>
        <dbReference type="PROSITE" id="PS50983"/>
    </source>
</evidence>
<accession>A0A6N8DQ26</accession>
<reference evidence="3 4" key="1">
    <citation type="submission" date="2019-11" db="EMBL/GenBank/DDBJ databases">
        <title>Whole-genome sequence of a Rhodoblastus acidophilus DSM 142.</title>
        <authorList>
            <person name="Kyndt J.A."/>
            <person name="Meyer T.E."/>
        </authorList>
    </citation>
    <scope>NUCLEOTIDE SEQUENCE [LARGE SCALE GENOMIC DNA]</scope>
    <source>
        <strain evidence="3 4">DSM 142</strain>
    </source>
</reference>
<protein>
    <submittedName>
        <fullName evidence="3">ABC transporter substrate-binding protein</fullName>
    </submittedName>
</protein>
<dbReference type="OrthoDB" id="1632039at2"/>
<dbReference type="SUPFAM" id="SSF53807">
    <property type="entry name" value="Helical backbone' metal receptor"/>
    <property type="match status" value="1"/>
</dbReference>
<comment type="caution">
    <text evidence="3">The sequence shown here is derived from an EMBL/GenBank/DDBJ whole genome shotgun (WGS) entry which is preliminary data.</text>
</comment>
<keyword evidence="1" id="KW-0732">Signal</keyword>
<dbReference type="PANTHER" id="PTHR30535:SF34">
    <property type="entry name" value="MOLYBDATE-BINDING PROTEIN MOLA"/>
    <property type="match status" value="1"/>
</dbReference>
<feature type="domain" description="Fe/B12 periplasmic-binding" evidence="2">
    <location>
        <begin position="24"/>
        <end position="277"/>
    </location>
</feature>
<dbReference type="InterPro" id="IPR002491">
    <property type="entry name" value="ABC_transptr_periplasmic_BD"/>
</dbReference>
<feature type="chain" id="PRO_5027093497" evidence="1">
    <location>
        <begin position="21"/>
        <end position="279"/>
    </location>
</feature>
<dbReference type="PROSITE" id="PS50983">
    <property type="entry name" value="FE_B12_PBP"/>
    <property type="match status" value="1"/>
</dbReference>
<dbReference type="InterPro" id="IPR050902">
    <property type="entry name" value="ABC_Transporter_SBP"/>
</dbReference>
<evidence type="ECO:0000313" key="3">
    <source>
        <dbReference type="EMBL" id="MTV32579.1"/>
    </source>
</evidence>
<dbReference type="RefSeq" id="WP_155447267.1">
    <property type="nucleotide sequence ID" value="NZ_JAOQNR010000007.1"/>
</dbReference>
<evidence type="ECO:0000313" key="4">
    <source>
        <dbReference type="Proteomes" id="UP000439113"/>
    </source>
</evidence>
<dbReference type="Proteomes" id="UP000439113">
    <property type="component" value="Unassembled WGS sequence"/>
</dbReference>
<dbReference type="PANTHER" id="PTHR30535">
    <property type="entry name" value="VITAMIN B12-BINDING PROTEIN"/>
    <property type="match status" value="1"/>
</dbReference>
<dbReference type="Pfam" id="PF01497">
    <property type="entry name" value="Peripla_BP_2"/>
    <property type="match status" value="1"/>
</dbReference>
<organism evidence="3 4">
    <name type="scientific">Rhodoblastus acidophilus</name>
    <name type="common">Rhodopseudomonas acidophila</name>
    <dbReference type="NCBI Taxonomy" id="1074"/>
    <lineage>
        <taxon>Bacteria</taxon>
        <taxon>Pseudomonadati</taxon>
        <taxon>Pseudomonadota</taxon>
        <taxon>Alphaproteobacteria</taxon>
        <taxon>Hyphomicrobiales</taxon>
        <taxon>Rhodoblastaceae</taxon>
        <taxon>Rhodoblastus</taxon>
    </lineage>
</organism>
<dbReference type="AlphaFoldDB" id="A0A6N8DQ26"/>
<feature type="signal peptide" evidence="1">
    <location>
        <begin position="1"/>
        <end position="20"/>
    </location>
</feature>
<sequence length="279" mass="29421">MILAFRALALAALLAGGAQAAPLRIASINMCADQLLQTLADPEQIAGLGPYSRDASLSWLAEDAKKYPRLTGEAEDIIALKPDLVLAGKYGKKATRDLLDDQNIKIVDFEVPRSIDEVKAQVRRVAEIVGHPERASALNEKIDAAAARARAAAMQGHAKILAVSRRGWVAGTNNLLSSLLATVGLANAAGELGLKSGGFVSLETIIAAKPDLILVAEAAPSAEDQGKALLLHPALDRNYPPESRIVIPEQLTICGGPMLPAALDRLSEAMGQITPKPRL</sequence>
<gene>
    <name evidence="3" type="ORF">GJ654_16455</name>
</gene>
<evidence type="ECO:0000256" key="1">
    <source>
        <dbReference type="SAM" id="SignalP"/>
    </source>
</evidence>
<name>A0A6N8DQ26_RHOAC</name>
<dbReference type="Gene3D" id="3.40.50.1980">
    <property type="entry name" value="Nitrogenase molybdenum iron protein domain"/>
    <property type="match status" value="2"/>
</dbReference>
<dbReference type="EMBL" id="WNKS01000018">
    <property type="protein sequence ID" value="MTV32579.1"/>
    <property type="molecule type" value="Genomic_DNA"/>
</dbReference>